<evidence type="ECO:0000256" key="3">
    <source>
        <dbReference type="ARBA" id="ARBA00022884"/>
    </source>
</evidence>
<dbReference type="CDD" id="cd02412">
    <property type="entry name" value="KH-II_30S_S3"/>
    <property type="match status" value="1"/>
</dbReference>
<dbReference type="InterPro" id="IPR015946">
    <property type="entry name" value="KH_dom-like_a/b"/>
</dbReference>
<gene>
    <name evidence="9" type="primary">rpsC</name>
    <name evidence="12" type="ORF">CBF35_05865</name>
</gene>
<comment type="caution">
    <text evidence="12">The sequence shown here is derived from an EMBL/GenBank/DDBJ whole genome shotgun (WGS) entry which is preliminary data.</text>
</comment>
<dbReference type="InterPro" id="IPR018280">
    <property type="entry name" value="Ribosomal_uS3_CS"/>
</dbReference>
<dbReference type="InterPro" id="IPR004044">
    <property type="entry name" value="KH_dom_type_2"/>
</dbReference>
<dbReference type="EMBL" id="NGJU01000007">
    <property type="protein sequence ID" value="RST96434.1"/>
    <property type="molecule type" value="Genomic_DNA"/>
</dbReference>
<dbReference type="InterPro" id="IPR057258">
    <property type="entry name" value="Ribosomal_uS3"/>
</dbReference>
<evidence type="ECO:0000256" key="9">
    <source>
        <dbReference type="HAMAP-Rule" id="MF_01309"/>
    </source>
</evidence>
<dbReference type="SUPFAM" id="SSF54821">
    <property type="entry name" value="Ribosomal protein S3 C-terminal domain"/>
    <property type="match status" value="1"/>
</dbReference>
<evidence type="ECO:0000256" key="5">
    <source>
        <dbReference type="ARBA" id="ARBA00023274"/>
    </source>
</evidence>
<evidence type="ECO:0000256" key="10">
    <source>
        <dbReference type="RuleBase" id="RU003624"/>
    </source>
</evidence>
<comment type="function">
    <text evidence="6 9">Binds the lower part of the 30S subunit head. Binds mRNA in the 70S ribosome, positioning it for translation.</text>
</comment>
<evidence type="ECO:0000256" key="8">
    <source>
        <dbReference type="ARBA" id="ARBA00063096"/>
    </source>
</evidence>
<dbReference type="PANTHER" id="PTHR11760:SF19">
    <property type="entry name" value="SMALL RIBOSOMAL SUBUNIT PROTEIN US3C"/>
    <property type="match status" value="1"/>
</dbReference>
<comment type="subunit">
    <text evidence="8 9">Part of the 30S ribosomal subunit. Forms a tight complex with proteins S10 and S14.</text>
</comment>
<dbReference type="GO" id="GO:0003735">
    <property type="term" value="F:structural constituent of ribosome"/>
    <property type="evidence" value="ECO:0007669"/>
    <property type="project" value="InterPro"/>
</dbReference>
<dbReference type="GeneID" id="98567891"/>
<evidence type="ECO:0000256" key="7">
    <source>
        <dbReference type="ARBA" id="ARBA00035257"/>
    </source>
</evidence>
<dbReference type="FunFam" id="3.30.1140.32:FF:000001">
    <property type="entry name" value="30S ribosomal protein S3"/>
    <property type="match status" value="1"/>
</dbReference>
<reference evidence="12 13" key="1">
    <citation type="submission" date="2017-05" db="EMBL/GenBank/DDBJ databases">
        <title>Vagococcus spp. assemblies.</title>
        <authorList>
            <person name="Gulvik C.A."/>
        </authorList>
    </citation>
    <scope>NUCLEOTIDE SEQUENCE [LARGE SCALE GENOMIC DNA]</scope>
    <source>
        <strain evidence="12 13">NCFB 2777</strain>
    </source>
</reference>
<dbReference type="AlphaFoldDB" id="A0A429ZRT1"/>
<keyword evidence="13" id="KW-1185">Reference proteome</keyword>
<organism evidence="12 13">
    <name type="scientific">Vagococcus salmoninarum</name>
    <dbReference type="NCBI Taxonomy" id="2739"/>
    <lineage>
        <taxon>Bacteria</taxon>
        <taxon>Bacillati</taxon>
        <taxon>Bacillota</taxon>
        <taxon>Bacilli</taxon>
        <taxon>Lactobacillales</taxon>
        <taxon>Enterococcaceae</taxon>
        <taxon>Vagococcus</taxon>
    </lineage>
</organism>
<keyword evidence="3 9" id="KW-0694">RNA-binding</keyword>
<evidence type="ECO:0000259" key="11">
    <source>
        <dbReference type="PROSITE" id="PS50823"/>
    </source>
</evidence>
<dbReference type="InterPro" id="IPR004087">
    <property type="entry name" value="KH_dom"/>
</dbReference>
<proteinExistence type="inferred from homology"/>
<keyword evidence="5 9" id="KW-0687">Ribonucleoprotein</keyword>
<protein>
    <recommendedName>
        <fullName evidence="7 9">Small ribosomal subunit protein uS3</fullName>
    </recommendedName>
</protein>
<dbReference type="PROSITE" id="PS00548">
    <property type="entry name" value="RIBOSOMAL_S3"/>
    <property type="match status" value="1"/>
</dbReference>
<dbReference type="HAMAP" id="MF_01309_B">
    <property type="entry name" value="Ribosomal_uS3_B"/>
    <property type="match status" value="1"/>
</dbReference>
<dbReference type="OrthoDB" id="9806396at2"/>
<feature type="domain" description="KH type-2" evidence="11">
    <location>
        <begin position="38"/>
        <end position="109"/>
    </location>
</feature>
<dbReference type="GO" id="GO:0022627">
    <property type="term" value="C:cytosolic small ribosomal subunit"/>
    <property type="evidence" value="ECO:0007669"/>
    <property type="project" value="TreeGrafter"/>
</dbReference>
<evidence type="ECO:0000313" key="12">
    <source>
        <dbReference type="EMBL" id="RST96434.1"/>
    </source>
</evidence>
<keyword evidence="4 9" id="KW-0689">Ribosomal protein</keyword>
<evidence type="ECO:0000256" key="2">
    <source>
        <dbReference type="ARBA" id="ARBA00022730"/>
    </source>
</evidence>
<dbReference type="InterPro" id="IPR005704">
    <property type="entry name" value="Ribosomal_uS3_bac-typ"/>
</dbReference>
<dbReference type="PANTHER" id="PTHR11760">
    <property type="entry name" value="30S/40S RIBOSOMAL PROTEIN S3"/>
    <property type="match status" value="1"/>
</dbReference>
<dbReference type="InterPro" id="IPR036419">
    <property type="entry name" value="Ribosomal_S3_C_sf"/>
</dbReference>
<dbReference type="Proteomes" id="UP000287239">
    <property type="component" value="Unassembled WGS sequence"/>
</dbReference>
<evidence type="ECO:0000256" key="1">
    <source>
        <dbReference type="ARBA" id="ARBA00010761"/>
    </source>
</evidence>
<evidence type="ECO:0000256" key="4">
    <source>
        <dbReference type="ARBA" id="ARBA00022980"/>
    </source>
</evidence>
<dbReference type="InterPro" id="IPR001351">
    <property type="entry name" value="Ribosomal_uS3_C"/>
</dbReference>
<accession>A0A429ZRT1</accession>
<dbReference type="NCBIfam" id="TIGR01009">
    <property type="entry name" value="rpsC_bact"/>
    <property type="match status" value="1"/>
</dbReference>
<dbReference type="RefSeq" id="WP_126779046.1">
    <property type="nucleotide sequence ID" value="NZ_CP177121.1"/>
</dbReference>
<dbReference type="Pfam" id="PF00189">
    <property type="entry name" value="Ribosomal_S3_C"/>
    <property type="match status" value="1"/>
</dbReference>
<dbReference type="Pfam" id="PF07650">
    <property type="entry name" value="KH_2"/>
    <property type="match status" value="1"/>
</dbReference>
<dbReference type="FunFam" id="3.30.300.20:FF:000001">
    <property type="entry name" value="30S ribosomal protein S3"/>
    <property type="match status" value="1"/>
</dbReference>
<dbReference type="SUPFAM" id="SSF54814">
    <property type="entry name" value="Prokaryotic type KH domain (KH-domain type II)"/>
    <property type="match status" value="1"/>
</dbReference>
<evidence type="ECO:0000256" key="6">
    <source>
        <dbReference type="ARBA" id="ARBA00024998"/>
    </source>
</evidence>
<dbReference type="InterPro" id="IPR009019">
    <property type="entry name" value="KH_sf_prok-type"/>
</dbReference>
<dbReference type="SMART" id="SM00322">
    <property type="entry name" value="KH"/>
    <property type="match status" value="1"/>
</dbReference>
<dbReference type="GO" id="GO:0006412">
    <property type="term" value="P:translation"/>
    <property type="evidence" value="ECO:0007669"/>
    <property type="project" value="UniProtKB-UniRule"/>
</dbReference>
<comment type="similarity">
    <text evidence="1 9 10">Belongs to the universal ribosomal protein uS3 family.</text>
</comment>
<dbReference type="Gene3D" id="3.30.1140.32">
    <property type="entry name" value="Ribosomal protein S3, C-terminal domain"/>
    <property type="match status" value="1"/>
</dbReference>
<sequence>MGQKIHPLGLRVGVIRDWEAKWYAEKEYAEYLHEDLKIRKFISSRLADAAVSTVEIERAAKRVNVSLHTAKPGMVIGKGGSEVENLRKGLVKLTGKKPNEIHINIVEIKKPDMDAKLVAEGIARQLENRVAFRRAQKQAIQRTMRSGAKGIKTQVSGRLNGADIARSEGYSEGTVPLHTLRADIDYAWEEADTTYGKLGVKVWIYRGEILPGIKNTEKGGK</sequence>
<name>A0A429ZRT1_9ENTE</name>
<dbReference type="GO" id="GO:0003729">
    <property type="term" value="F:mRNA binding"/>
    <property type="evidence" value="ECO:0007669"/>
    <property type="project" value="UniProtKB-UniRule"/>
</dbReference>
<keyword evidence="2 9" id="KW-0699">rRNA-binding</keyword>
<dbReference type="Gene3D" id="3.30.300.20">
    <property type="match status" value="1"/>
</dbReference>
<dbReference type="GO" id="GO:0019843">
    <property type="term" value="F:rRNA binding"/>
    <property type="evidence" value="ECO:0007669"/>
    <property type="project" value="UniProtKB-UniRule"/>
</dbReference>
<dbReference type="PROSITE" id="PS50823">
    <property type="entry name" value="KH_TYPE_2"/>
    <property type="match status" value="1"/>
</dbReference>
<evidence type="ECO:0000313" key="13">
    <source>
        <dbReference type="Proteomes" id="UP000287239"/>
    </source>
</evidence>